<dbReference type="GO" id="GO:0006508">
    <property type="term" value="P:proteolysis"/>
    <property type="evidence" value="ECO:0007669"/>
    <property type="project" value="UniProtKB-KW"/>
</dbReference>
<dbReference type="GO" id="GO:0016020">
    <property type="term" value="C:membrane"/>
    <property type="evidence" value="ECO:0007669"/>
    <property type="project" value="InterPro"/>
</dbReference>
<dbReference type="eggNOG" id="COG2932">
    <property type="taxonomic scope" value="Bacteria"/>
</dbReference>
<keyword evidence="3" id="KW-0805">Transcription regulation</keyword>
<dbReference type="Proteomes" id="UP000015531">
    <property type="component" value="Unassembled WGS sequence"/>
</dbReference>
<evidence type="ECO:0000259" key="6">
    <source>
        <dbReference type="PROSITE" id="PS50943"/>
    </source>
</evidence>
<evidence type="ECO:0000256" key="5">
    <source>
        <dbReference type="ARBA" id="ARBA00023163"/>
    </source>
</evidence>
<reference evidence="7 8" key="1">
    <citation type="journal article" date="2013" name="Genome Announc.">
        <title>Draft Genome Sequence of Sphingobium lactosutens Strain DS20T, Isolated from a Hexachlorocyclohexane Dumpsite.</title>
        <authorList>
            <person name="Kumar R."/>
            <person name="Dwivedi V."/>
            <person name="Negi V."/>
            <person name="Khurana J.P."/>
            <person name="Lal R."/>
        </authorList>
    </citation>
    <scope>NUCLEOTIDE SEQUENCE [LARGE SCALE GENOMIC DNA]</scope>
    <source>
        <strain evidence="7 8">DS20</strain>
    </source>
</reference>
<keyword evidence="8" id="KW-1185">Reference proteome</keyword>
<dbReference type="PROSITE" id="PS00501">
    <property type="entry name" value="SPASE_I_1"/>
    <property type="match status" value="1"/>
</dbReference>
<organism evidence="7 8">
    <name type="scientific">Sphingobium lactosutens DS20</name>
    <dbReference type="NCBI Taxonomy" id="1331060"/>
    <lineage>
        <taxon>Bacteria</taxon>
        <taxon>Pseudomonadati</taxon>
        <taxon>Pseudomonadota</taxon>
        <taxon>Alphaproteobacteria</taxon>
        <taxon>Sphingomonadales</taxon>
        <taxon>Sphingomonadaceae</taxon>
        <taxon>Sphingobium</taxon>
    </lineage>
</organism>
<dbReference type="CDD" id="cd06529">
    <property type="entry name" value="S24_LexA-like"/>
    <property type="match status" value="1"/>
</dbReference>
<keyword evidence="5" id="KW-0804">Transcription</keyword>
<dbReference type="AlphaFoldDB" id="T0HM63"/>
<dbReference type="InterPro" id="IPR015927">
    <property type="entry name" value="Peptidase_S24_S26A/B/C"/>
</dbReference>
<gene>
    <name evidence="7" type="ORF">RLDS_16100</name>
</gene>
<dbReference type="CDD" id="cd00093">
    <property type="entry name" value="HTH_XRE"/>
    <property type="match status" value="1"/>
</dbReference>
<dbReference type="SMART" id="SM00530">
    <property type="entry name" value="HTH_XRE"/>
    <property type="match status" value="1"/>
</dbReference>
<dbReference type="InterPro" id="IPR010982">
    <property type="entry name" value="Lambda_DNA-bd_dom_sf"/>
</dbReference>
<keyword evidence="2" id="KW-0378">Hydrolase</keyword>
<dbReference type="GO" id="GO:0003677">
    <property type="term" value="F:DNA binding"/>
    <property type="evidence" value="ECO:0007669"/>
    <property type="project" value="UniProtKB-KW"/>
</dbReference>
<dbReference type="EMBL" id="ATDP01000097">
    <property type="protein sequence ID" value="EQB13258.1"/>
    <property type="molecule type" value="Genomic_DNA"/>
</dbReference>
<dbReference type="Gene3D" id="2.10.109.10">
    <property type="entry name" value="Umud Fragment, subunit A"/>
    <property type="match status" value="1"/>
</dbReference>
<dbReference type="InterPro" id="IPR036286">
    <property type="entry name" value="LexA/Signal_pep-like_sf"/>
</dbReference>
<dbReference type="InterPro" id="IPR039418">
    <property type="entry name" value="LexA-like"/>
</dbReference>
<evidence type="ECO:0000256" key="2">
    <source>
        <dbReference type="ARBA" id="ARBA00022801"/>
    </source>
</evidence>
<dbReference type="GO" id="GO:0004252">
    <property type="term" value="F:serine-type endopeptidase activity"/>
    <property type="evidence" value="ECO:0007669"/>
    <property type="project" value="InterPro"/>
</dbReference>
<keyword evidence="4" id="KW-0238">DNA-binding</keyword>
<dbReference type="PATRIC" id="fig|1331060.3.peg.3088"/>
<evidence type="ECO:0000256" key="3">
    <source>
        <dbReference type="ARBA" id="ARBA00023015"/>
    </source>
</evidence>
<protein>
    <recommendedName>
        <fullName evidence="6">HTH cro/C1-type domain-containing protein</fullName>
    </recommendedName>
</protein>
<dbReference type="PANTHER" id="PTHR40661">
    <property type="match status" value="1"/>
</dbReference>
<dbReference type="InterPro" id="IPR019756">
    <property type="entry name" value="Pept_S26A_signal_pept_1_Ser-AS"/>
</dbReference>
<keyword evidence="1" id="KW-0645">Protease</keyword>
<evidence type="ECO:0000313" key="8">
    <source>
        <dbReference type="Proteomes" id="UP000015531"/>
    </source>
</evidence>
<name>T0HM63_9SPHN</name>
<dbReference type="SUPFAM" id="SSF47413">
    <property type="entry name" value="lambda repressor-like DNA-binding domains"/>
    <property type="match status" value="1"/>
</dbReference>
<proteinExistence type="predicted"/>
<evidence type="ECO:0000256" key="1">
    <source>
        <dbReference type="ARBA" id="ARBA00022670"/>
    </source>
</evidence>
<dbReference type="PANTHER" id="PTHR40661:SF3">
    <property type="entry name" value="FELS-1 PROPHAGE TRANSCRIPTIONAL REGULATOR"/>
    <property type="match status" value="1"/>
</dbReference>
<accession>T0HM63</accession>
<dbReference type="Gene3D" id="1.10.260.40">
    <property type="entry name" value="lambda repressor-like DNA-binding domains"/>
    <property type="match status" value="1"/>
</dbReference>
<dbReference type="PROSITE" id="PS50943">
    <property type="entry name" value="HTH_CROC1"/>
    <property type="match status" value="1"/>
</dbReference>
<feature type="domain" description="HTH cro/C1-type" evidence="6">
    <location>
        <begin position="9"/>
        <end position="64"/>
    </location>
</feature>
<evidence type="ECO:0000256" key="4">
    <source>
        <dbReference type="ARBA" id="ARBA00023125"/>
    </source>
</evidence>
<dbReference type="InterPro" id="IPR001387">
    <property type="entry name" value="Cro/C1-type_HTH"/>
</dbReference>
<evidence type="ECO:0000313" key="7">
    <source>
        <dbReference type="EMBL" id="EQB13258.1"/>
    </source>
</evidence>
<dbReference type="Pfam" id="PF00717">
    <property type="entry name" value="Peptidase_S24"/>
    <property type="match status" value="1"/>
</dbReference>
<comment type="caution">
    <text evidence="7">The sequence shown here is derived from an EMBL/GenBank/DDBJ whole genome shotgun (WGS) entry which is preliminary data.</text>
</comment>
<dbReference type="SUPFAM" id="SSF51306">
    <property type="entry name" value="LexA/Signal peptidase"/>
    <property type="match status" value="1"/>
</dbReference>
<sequence>MSSEPAARLRRARIDAGYQSAQAAADAFGWSIAAYRHHENGTRGFDFATAQRYGKAFKVQAAWLMGEGSMASAPDVPATISSADGDGTISLKRINLGFAMGDGTNLDDYVEEGTIDFDANLLRLISPSPAHRLVVADGVGDSMQPTLLDSDMIVIDTMQNQLNKWDRIWAMSLQGGGAVKRVGPAEKGKVEIISDNPAIPNRTVALEDVRIIGRVVWSGRRH</sequence>